<dbReference type="NCBIfam" id="TIGR03815">
    <property type="entry name" value="CpaE_hom_Actino"/>
    <property type="match status" value="1"/>
</dbReference>
<comment type="caution">
    <text evidence="3">The sequence shown here is derived from an EMBL/GenBank/DDBJ whole genome shotgun (WGS) entry which is preliminary data.</text>
</comment>
<dbReference type="SUPFAM" id="SSF52540">
    <property type="entry name" value="P-loop containing nucleoside triphosphate hydrolases"/>
    <property type="match status" value="1"/>
</dbReference>
<name>A0ABU7KNF6_9ACTN</name>
<dbReference type="Pfam" id="PF26563">
    <property type="entry name" value="Rv3660c_N"/>
    <property type="match status" value="1"/>
</dbReference>
<dbReference type="InterPro" id="IPR050625">
    <property type="entry name" value="ParA/MinD_ATPase"/>
</dbReference>
<dbReference type="Gene3D" id="3.40.50.300">
    <property type="entry name" value="P-loop containing nucleotide triphosphate hydrolases"/>
    <property type="match status" value="1"/>
</dbReference>
<dbReference type="InterPro" id="IPR027417">
    <property type="entry name" value="P-loop_NTPase"/>
</dbReference>
<organism evidence="3 4">
    <name type="scientific">Nocardiopsis tropica</name>
    <dbReference type="NCBI Taxonomy" id="109330"/>
    <lineage>
        <taxon>Bacteria</taxon>
        <taxon>Bacillati</taxon>
        <taxon>Actinomycetota</taxon>
        <taxon>Actinomycetes</taxon>
        <taxon>Streptosporangiales</taxon>
        <taxon>Nocardiopsidaceae</taxon>
        <taxon>Nocardiopsis</taxon>
    </lineage>
</organism>
<feature type="region of interest" description="Disordered" evidence="1">
    <location>
        <begin position="61"/>
        <end position="109"/>
    </location>
</feature>
<dbReference type="Proteomes" id="UP001348641">
    <property type="component" value="Unassembled WGS sequence"/>
</dbReference>
<reference evidence="3 4" key="1">
    <citation type="submission" date="2023-07" db="EMBL/GenBank/DDBJ databases">
        <authorList>
            <person name="Girao M."/>
            <person name="Carvalho M.F."/>
        </authorList>
    </citation>
    <scope>NUCLEOTIDE SEQUENCE [LARGE SCALE GENOMIC DNA]</scope>
    <source>
        <strain evidence="3 4">66/93</strain>
    </source>
</reference>
<dbReference type="InterPro" id="IPR022521">
    <property type="entry name" value="Rv3660c"/>
</dbReference>
<dbReference type="EMBL" id="JAUUCC010000019">
    <property type="protein sequence ID" value="MEE2050807.1"/>
    <property type="molecule type" value="Genomic_DNA"/>
</dbReference>
<evidence type="ECO:0000256" key="1">
    <source>
        <dbReference type="SAM" id="MobiDB-lite"/>
    </source>
</evidence>
<evidence type="ECO:0000259" key="2">
    <source>
        <dbReference type="Pfam" id="PF26563"/>
    </source>
</evidence>
<dbReference type="PANTHER" id="PTHR43384">
    <property type="entry name" value="SEPTUM SITE-DETERMINING PROTEIN MIND HOMOLOG, CHLOROPLASTIC-RELATED"/>
    <property type="match status" value="1"/>
</dbReference>
<evidence type="ECO:0000313" key="3">
    <source>
        <dbReference type="EMBL" id="MEE2050807.1"/>
    </source>
</evidence>
<proteinExistence type="predicted"/>
<protein>
    <recommendedName>
        <fullName evidence="2">Rv3660c-like CheY-like N-terminal domain-containing protein</fullName>
    </recommendedName>
</protein>
<dbReference type="PANTHER" id="PTHR43384:SF11">
    <property type="entry name" value="SEPTUM SITE DETERMINING PROTEIN"/>
    <property type="match status" value="1"/>
</dbReference>
<feature type="compositionally biased region" description="Basic and acidic residues" evidence="1">
    <location>
        <begin position="77"/>
        <end position="88"/>
    </location>
</feature>
<sequence length="375" mass="38849">MDTRPLPLIATADPLLLDDLLRLATAAATEVAVARTPDRALSLWRHAPLVVVGAELRASLRTADPPPGRHVFVSRTDGGEDPHGREGRPYGQDPARGGATATEGPGTLLLPRDEPVLVDLLTRAASPTSAPAPTVSVIGGRGGAGTSLLAVALALAGARADRDTALLDADPLGCGSDLYLGCDGAPPRAPERRTGWGDLVRRRGRVRWQDLRAGLPGTPGVSVLTWSREPGPAAPLPVGAARSALSSARDGADLVVADLPRSFDPATVVFLNRSDLVLVVVPADVPSVVAATRVVSRLREEAAAVRVVVRGARGDLSADVVASTLGLDLGADLPQEPRLDRILAAGDVPARHPRSPLARFADLVVASLPFPEPVP</sequence>
<feature type="domain" description="Rv3660c-like CheY-like N-terminal" evidence="2">
    <location>
        <begin position="11"/>
        <end position="74"/>
    </location>
</feature>
<gene>
    <name evidence="3" type="ORF">Q8A49_09890</name>
</gene>
<dbReference type="InterPro" id="IPR059050">
    <property type="entry name" value="Rv3660c_N"/>
</dbReference>
<evidence type="ECO:0000313" key="4">
    <source>
        <dbReference type="Proteomes" id="UP001348641"/>
    </source>
</evidence>
<dbReference type="RefSeq" id="WP_330157985.1">
    <property type="nucleotide sequence ID" value="NZ_BAAAJA010000031.1"/>
</dbReference>
<accession>A0ABU7KNF6</accession>